<feature type="transmembrane region" description="Helical" evidence="1">
    <location>
        <begin position="43"/>
        <end position="63"/>
    </location>
</feature>
<dbReference type="EMBL" id="QZEI01000056">
    <property type="protein sequence ID" value="RLV58763.1"/>
    <property type="molecule type" value="Genomic_DNA"/>
</dbReference>
<dbReference type="AlphaFoldDB" id="A0A3L8PVZ9"/>
<proteinExistence type="predicted"/>
<organism evidence="2 3">
    <name type="scientific">Parashewanella curva</name>
    <dbReference type="NCBI Taxonomy" id="2338552"/>
    <lineage>
        <taxon>Bacteria</taxon>
        <taxon>Pseudomonadati</taxon>
        <taxon>Pseudomonadota</taxon>
        <taxon>Gammaproteobacteria</taxon>
        <taxon>Alteromonadales</taxon>
        <taxon>Shewanellaceae</taxon>
        <taxon>Parashewanella</taxon>
    </lineage>
</organism>
<evidence type="ECO:0000313" key="3">
    <source>
        <dbReference type="Proteomes" id="UP000281474"/>
    </source>
</evidence>
<dbReference type="RefSeq" id="WP_121839923.1">
    <property type="nucleotide sequence ID" value="NZ_ML014805.1"/>
</dbReference>
<name>A0A3L8PVZ9_9GAMM</name>
<keyword evidence="3" id="KW-1185">Reference proteome</keyword>
<protein>
    <submittedName>
        <fullName evidence="2">Uncharacterized protein</fullName>
    </submittedName>
</protein>
<accession>A0A3L8PVZ9</accession>
<keyword evidence="1" id="KW-0472">Membrane</keyword>
<keyword evidence="1" id="KW-1133">Transmembrane helix</keyword>
<reference evidence="2 3" key="1">
    <citation type="submission" date="2018-09" db="EMBL/GenBank/DDBJ databases">
        <title>Phylogeny of the Shewanellaceae, and recommendation for two new genera, Pseudoshewanella and Parashewanella.</title>
        <authorList>
            <person name="Wang G."/>
        </authorList>
    </citation>
    <scope>NUCLEOTIDE SEQUENCE [LARGE SCALE GENOMIC DNA]</scope>
    <source>
        <strain evidence="2 3">C51</strain>
    </source>
</reference>
<evidence type="ECO:0000256" key="1">
    <source>
        <dbReference type="SAM" id="Phobius"/>
    </source>
</evidence>
<feature type="transmembrane region" description="Helical" evidence="1">
    <location>
        <begin position="84"/>
        <end position="105"/>
    </location>
</feature>
<dbReference type="Proteomes" id="UP000281474">
    <property type="component" value="Unassembled WGS sequence"/>
</dbReference>
<feature type="transmembrane region" description="Helical" evidence="1">
    <location>
        <begin position="14"/>
        <end position="37"/>
    </location>
</feature>
<gene>
    <name evidence="2" type="ORF">D5018_15565</name>
</gene>
<comment type="caution">
    <text evidence="2">The sequence shown here is derived from an EMBL/GenBank/DDBJ whole genome shotgun (WGS) entry which is preliminary data.</text>
</comment>
<sequence>MDKSKVSFYRFEPLNILVTVVIPVCLTYSAAQIWYVVNDTVDILKYFIIFGLGLFTDFGYQYSKHRQSIQLVKEKKQSTFSKKMGLSLLLWLPLSAYLWTGYIIVSTDSTRVGEPTKSELEIQKLEKNLQNNHRKKVISPKQNEADKTDNQSAKHLLEAKHQTFVNDLSSDLHIYDQFRNHTMMVFQALDPRAKLSTEELAKTDALTKELTPLMKEKNWAAMIELNDKYADSMPELVEGLMQAAGMLGAPLDVYLQLANRGGKMAAPGLLAMVNRGELDMVSALESHGSSIQDTPFPNTNMLHFALLAPIEPQTFEYVIERVDVLNEPSIMGGDTIGMAIVNAPANPAYVSSYIQAMIRKGGTIKPEHKPLMAGLKRDEPSLYEEITALLPELQVADNG</sequence>
<evidence type="ECO:0000313" key="2">
    <source>
        <dbReference type="EMBL" id="RLV58763.1"/>
    </source>
</evidence>
<keyword evidence="1" id="KW-0812">Transmembrane</keyword>